<sequence length="374" mass="44290">MEDEVIFEIQRVLSYQYYNTIINDLTYLHPPKCIQIIEHFNLATNTINNDKIKLNISPTKFYSVGLFIRQLIEFSINISLRKSIIEFYCTLYKKINEIYGCPFVDKYILKVIFLHFYDENYGTNSNSGLEENNFIEDSIIRALSFKVCFQCIDNKSIKTIFDEDDIFDKVIHVFYKKSAYFFQFLIIPTVFCNIKEDVWNILHVSGSIFDSLVKYLKIMIDCDNFYFYEKITKELLEKMSITIKLMYSTILGESIHKALLTPVYLDGVKYNLYKIISFILKFTVFIENEKYILIFNESVRNVTKILLKICSIENVSTESSEIFNNYRSELIEIKELLICIQSKFNFDIIFEPLQMDKNEEIENDIVKSLKVMKI</sequence>
<keyword evidence="1" id="KW-1185">Reference proteome</keyword>
<reference evidence="2" key="1">
    <citation type="submission" date="2015-08" db="UniProtKB">
        <authorList>
            <consortium name="WormBaseParasite"/>
        </authorList>
    </citation>
    <scope>IDENTIFICATION</scope>
</reference>
<evidence type="ECO:0000313" key="1">
    <source>
        <dbReference type="Proteomes" id="UP000035681"/>
    </source>
</evidence>
<protein>
    <submittedName>
        <fullName evidence="2">HEAT repeat domain-containing protein</fullName>
    </submittedName>
</protein>
<name>A0A0K0E710_STRER</name>
<evidence type="ECO:0000313" key="2">
    <source>
        <dbReference type="WBParaSite" id="SSTP_0000528600.1"/>
    </source>
</evidence>
<organism evidence="2">
    <name type="scientific">Strongyloides stercoralis</name>
    <name type="common">Threadworm</name>
    <dbReference type="NCBI Taxonomy" id="6248"/>
    <lineage>
        <taxon>Eukaryota</taxon>
        <taxon>Metazoa</taxon>
        <taxon>Ecdysozoa</taxon>
        <taxon>Nematoda</taxon>
        <taxon>Chromadorea</taxon>
        <taxon>Rhabditida</taxon>
        <taxon>Tylenchina</taxon>
        <taxon>Panagrolaimomorpha</taxon>
        <taxon>Strongyloidoidea</taxon>
        <taxon>Strongyloididae</taxon>
        <taxon>Strongyloides</taxon>
    </lineage>
</organism>
<dbReference type="Proteomes" id="UP000035681">
    <property type="component" value="Unplaced"/>
</dbReference>
<dbReference type="AlphaFoldDB" id="A0A0K0E710"/>
<dbReference type="WBParaSite" id="SSTP_0000528600.1">
    <property type="protein sequence ID" value="SSTP_0000528600.1"/>
    <property type="gene ID" value="SSTP_0000528600"/>
</dbReference>
<dbReference type="WBParaSite" id="TCONS_00000075.p1">
    <property type="protein sequence ID" value="TCONS_00000075.p1"/>
    <property type="gene ID" value="XLOC_000072"/>
</dbReference>
<accession>A0A0K0E710</accession>
<proteinExistence type="predicted"/>